<protein>
    <submittedName>
        <fullName evidence="1">Uncharacterized protein</fullName>
    </submittedName>
</protein>
<sequence>MQSRGCEAGEPVFLCLTSPSAARVRRAVARGETFLGTAICSFALNRRRLRSCSTPAGVRAGMPTIICARAKRE</sequence>
<comment type="caution">
    <text evidence="1">The sequence shown here is derived from an EMBL/GenBank/DDBJ whole genome shotgun (WGS) entry which is preliminary data.</text>
</comment>
<name>A0A4C1Z3T7_EUMVA</name>
<dbReference type="EMBL" id="BGZK01001503">
    <property type="protein sequence ID" value="GBP81287.1"/>
    <property type="molecule type" value="Genomic_DNA"/>
</dbReference>
<organism evidence="1 2">
    <name type="scientific">Eumeta variegata</name>
    <name type="common">Bagworm moth</name>
    <name type="synonym">Eumeta japonica</name>
    <dbReference type="NCBI Taxonomy" id="151549"/>
    <lineage>
        <taxon>Eukaryota</taxon>
        <taxon>Metazoa</taxon>
        <taxon>Ecdysozoa</taxon>
        <taxon>Arthropoda</taxon>
        <taxon>Hexapoda</taxon>
        <taxon>Insecta</taxon>
        <taxon>Pterygota</taxon>
        <taxon>Neoptera</taxon>
        <taxon>Endopterygota</taxon>
        <taxon>Lepidoptera</taxon>
        <taxon>Glossata</taxon>
        <taxon>Ditrysia</taxon>
        <taxon>Tineoidea</taxon>
        <taxon>Psychidae</taxon>
        <taxon>Oiketicinae</taxon>
        <taxon>Eumeta</taxon>
    </lineage>
</organism>
<evidence type="ECO:0000313" key="1">
    <source>
        <dbReference type="EMBL" id="GBP81287.1"/>
    </source>
</evidence>
<dbReference type="Proteomes" id="UP000299102">
    <property type="component" value="Unassembled WGS sequence"/>
</dbReference>
<keyword evidence="2" id="KW-1185">Reference proteome</keyword>
<reference evidence="1 2" key="1">
    <citation type="journal article" date="2019" name="Commun. Biol.">
        <title>The bagworm genome reveals a unique fibroin gene that provides high tensile strength.</title>
        <authorList>
            <person name="Kono N."/>
            <person name="Nakamura H."/>
            <person name="Ohtoshi R."/>
            <person name="Tomita M."/>
            <person name="Numata K."/>
            <person name="Arakawa K."/>
        </authorList>
    </citation>
    <scope>NUCLEOTIDE SEQUENCE [LARGE SCALE GENOMIC DNA]</scope>
</reference>
<gene>
    <name evidence="1" type="ORF">EVAR_54317_1</name>
</gene>
<proteinExistence type="predicted"/>
<dbReference type="AlphaFoldDB" id="A0A4C1Z3T7"/>
<accession>A0A4C1Z3T7</accession>
<evidence type="ECO:0000313" key="2">
    <source>
        <dbReference type="Proteomes" id="UP000299102"/>
    </source>
</evidence>